<sequence length="66" mass="7759">MYKDVKGKFFVFVWSMTLSLNKLDIFLDSCFCDIGQCMYLWAEMYIGSDLSTEINVEVVEIYNGFF</sequence>
<dbReference type="Proteomes" id="UP000597444">
    <property type="component" value="Unassembled WGS sequence"/>
</dbReference>
<accession>A0A8J3IJB1</accession>
<reference evidence="1" key="1">
    <citation type="submission" date="2020-10" db="EMBL/GenBank/DDBJ databases">
        <title>Taxonomic study of unclassified bacteria belonging to the class Ktedonobacteria.</title>
        <authorList>
            <person name="Yabe S."/>
            <person name="Wang C.M."/>
            <person name="Zheng Y."/>
            <person name="Sakai Y."/>
            <person name="Cavaletti L."/>
            <person name="Monciardini P."/>
            <person name="Donadio S."/>
        </authorList>
    </citation>
    <scope>NUCLEOTIDE SEQUENCE</scope>
    <source>
        <strain evidence="1">ID150040</strain>
    </source>
</reference>
<dbReference type="EMBL" id="BNJK01000001">
    <property type="protein sequence ID" value="GHO91815.1"/>
    <property type="molecule type" value="Genomic_DNA"/>
</dbReference>
<gene>
    <name evidence="1" type="ORF">KSF_018630</name>
</gene>
<organism evidence="1 2">
    <name type="scientific">Reticulibacter mediterranei</name>
    <dbReference type="NCBI Taxonomy" id="2778369"/>
    <lineage>
        <taxon>Bacteria</taxon>
        <taxon>Bacillati</taxon>
        <taxon>Chloroflexota</taxon>
        <taxon>Ktedonobacteria</taxon>
        <taxon>Ktedonobacterales</taxon>
        <taxon>Reticulibacteraceae</taxon>
        <taxon>Reticulibacter</taxon>
    </lineage>
</organism>
<evidence type="ECO:0000313" key="2">
    <source>
        <dbReference type="Proteomes" id="UP000597444"/>
    </source>
</evidence>
<protein>
    <submittedName>
        <fullName evidence="1">Uncharacterized protein</fullName>
    </submittedName>
</protein>
<dbReference type="AlphaFoldDB" id="A0A8J3IJB1"/>
<keyword evidence="2" id="KW-1185">Reference proteome</keyword>
<evidence type="ECO:0000313" key="1">
    <source>
        <dbReference type="EMBL" id="GHO91815.1"/>
    </source>
</evidence>
<name>A0A8J3IJB1_9CHLR</name>
<proteinExistence type="predicted"/>
<comment type="caution">
    <text evidence="1">The sequence shown here is derived from an EMBL/GenBank/DDBJ whole genome shotgun (WGS) entry which is preliminary data.</text>
</comment>